<dbReference type="InterPro" id="IPR005607">
    <property type="entry name" value="BSD_dom"/>
</dbReference>
<dbReference type="SUPFAM" id="SSF140383">
    <property type="entry name" value="BSD domain-like"/>
    <property type="match status" value="1"/>
</dbReference>
<gene>
    <name evidence="3" type="ORF">ILEXP_LOCUS31234</name>
</gene>
<dbReference type="PANTHER" id="PTHR31923">
    <property type="entry name" value="BSD DOMAIN-CONTAINING PROTEIN"/>
    <property type="match status" value="1"/>
</dbReference>
<dbReference type="PANTHER" id="PTHR31923:SF3">
    <property type="entry name" value="BSD DOMAIN-CONTAINING PROTEIN"/>
    <property type="match status" value="1"/>
</dbReference>
<evidence type="ECO:0000256" key="1">
    <source>
        <dbReference type="SAM" id="MobiDB-lite"/>
    </source>
</evidence>
<evidence type="ECO:0000313" key="3">
    <source>
        <dbReference type="EMBL" id="CAK9162364.1"/>
    </source>
</evidence>
<accession>A0ABC8SZ30</accession>
<feature type="domain" description="BSD" evidence="2">
    <location>
        <begin position="94"/>
        <end position="139"/>
    </location>
</feature>
<feature type="compositionally biased region" description="Polar residues" evidence="1">
    <location>
        <begin position="17"/>
        <end position="28"/>
    </location>
</feature>
<dbReference type="EMBL" id="CAUOFW020003847">
    <property type="protein sequence ID" value="CAK9162364.1"/>
    <property type="molecule type" value="Genomic_DNA"/>
</dbReference>
<evidence type="ECO:0000313" key="4">
    <source>
        <dbReference type="Proteomes" id="UP001642360"/>
    </source>
</evidence>
<dbReference type="Pfam" id="PF03909">
    <property type="entry name" value="BSD"/>
    <property type="match status" value="1"/>
</dbReference>
<proteinExistence type="predicted"/>
<evidence type="ECO:0000259" key="2">
    <source>
        <dbReference type="PROSITE" id="PS50858"/>
    </source>
</evidence>
<dbReference type="InterPro" id="IPR035925">
    <property type="entry name" value="BSD_dom_sf"/>
</dbReference>
<organism evidence="3 4">
    <name type="scientific">Ilex paraguariensis</name>
    <name type="common">yerba mate</name>
    <dbReference type="NCBI Taxonomy" id="185542"/>
    <lineage>
        <taxon>Eukaryota</taxon>
        <taxon>Viridiplantae</taxon>
        <taxon>Streptophyta</taxon>
        <taxon>Embryophyta</taxon>
        <taxon>Tracheophyta</taxon>
        <taxon>Spermatophyta</taxon>
        <taxon>Magnoliopsida</taxon>
        <taxon>eudicotyledons</taxon>
        <taxon>Gunneridae</taxon>
        <taxon>Pentapetalae</taxon>
        <taxon>asterids</taxon>
        <taxon>campanulids</taxon>
        <taxon>Aquifoliales</taxon>
        <taxon>Aquifoliaceae</taxon>
        <taxon>Ilex</taxon>
    </lineage>
</organism>
<protein>
    <recommendedName>
        <fullName evidence="2">BSD domain-containing protein</fullName>
    </recommendedName>
</protein>
<comment type="caution">
    <text evidence="3">The sequence shown here is derived from an EMBL/GenBank/DDBJ whole genome shotgun (WGS) entry which is preliminary data.</text>
</comment>
<reference evidence="3 4" key="1">
    <citation type="submission" date="2024-02" db="EMBL/GenBank/DDBJ databases">
        <authorList>
            <person name="Vignale AGUSTIN F."/>
            <person name="Sosa J E."/>
            <person name="Modenutti C."/>
        </authorList>
    </citation>
    <scope>NUCLEOTIDE SEQUENCE [LARGE SCALE GENOMIC DNA]</scope>
</reference>
<dbReference type="SMART" id="SM00751">
    <property type="entry name" value="BSD"/>
    <property type="match status" value="1"/>
</dbReference>
<sequence>MDAYSWLKRSLSRPKKTSSLPSSDAHLQQKSKESQDGDEEQQLYGVTEQLIDFIKSFTLDTFKNFPLQDEKAVDSGGGDGAPTTSSNLRKDLSDWQERHATLVLSKVKELSNLRFRLCPRYLKEQEFWRIYFTLVKSYVAKYELHAIRLAQLKQLRVENENSADTNACEVEMSEAKQVASEVPVTSLEPY</sequence>
<dbReference type="Proteomes" id="UP001642360">
    <property type="component" value="Unassembled WGS sequence"/>
</dbReference>
<keyword evidence="4" id="KW-1185">Reference proteome</keyword>
<dbReference type="PROSITE" id="PS50858">
    <property type="entry name" value="BSD"/>
    <property type="match status" value="1"/>
</dbReference>
<name>A0ABC8SZ30_9AQUA</name>
<feature type="region of interest" description="Disordered" evidence="1">
    <location>
        <begin position="1"/>
        <end position="39"/>
    </location>
</feature>
<dbReference type="Gene3D" id="1.10.3970.10">
    <property type="entry name" value="BSD domain"/>
    <property type="match status" value="1"/>
</dbReference>
<dbReference type="AlphaFoldDB" id="A0ABC8SZ30"/>